<organism evidence="4 5">
    <name type="scientific">bacterium (Candidatus Blackallbacteria) CG17_big_fil_post_rev_8_21_14_2_50_48_46</name>
    <dbReference type="NCBI Taxonomy" id="2014261"/>
    <lineage>
        <taxon>Bacteria</taxon>
        <taxon>Candidatus Blackallbacteria</taxon>
    </lineage>
</organism>
<dbReference type="Proteomes" id="UP000231019">
    <property type="component" value="Unassembled WGS sequence"/>
</dbReference>
<feature type="region of interest" description="Disordered" evidence="2">
    <location>
        <begin position="1"/>
        <end position="23"/>
    </location>
</feature>
<keyword evidence="1" id="KW-0175">Coiled coil</keyword>
<dbReference type="PANTHER" id="PTHR38032">
    <property type="entry name" value="POLYMERASE-RELATED"/>
    <property type="match status" value="1"/>
</dbReference>
<dbReference type="GO" id="GO:0000902">
    <property type="term" value="P:cell morphogenesis"/>
    <property type="evidence" value="ECO:0007669"/>
    <property type="project" value="InterPro"/>
</dbReference>
<evidence type="ECO:0000313" key="4">
    <source>
        <dbReference type="EMBL" id="PIW16540.1"/>
    </source>
</evidence>
<dbReference type="Pfam" id="PF20250">
    <property type="entry name" value="FapA_N"/>
    <property type="match status" value="1"/>
</dbReference>
<proteinExistence type="predicted"/>
<sequence length="553" mass="60803">MSHSTYHVPDLSSENQEQQGLHFYPNPDQTQIILILDPAEIPGPLTRPFLESAFAAMGFKGFALRPEVLDELTALDLSQLSGPVTRICALQKPLEGIDIQISADALKAWLTLEPSPASSPPERVQILNSLKKAGIVYGIKEDILDAVLTQGRAQKVLIAEGLPAQKGKGAWFEFLLANPEDSQGPKLRADGSVNYRELNQIQSVEPDTPLMRKHPPEPGTPGKRVTGEEIPAETGRDYHLSESPGTRISDQDKNLLLSSRSGRPVRLSRSVKVEDVISIENVGLETGNIQFNGSVMIMGSVNSGFEVRARGDIIVHGSVEDAILEAGGNIEIKGSVYGRENTSLSARGDIQAAFIQNASVECFGDLHIHDGLFHCQIRVMGNIFVGCNGGKGQINGGKIWGANSLKARILGSMASTATHISLGEDPYLRQKLKDIDHNLRHHKNELEQVIKSIIYIRTRAMEKASELGNLEEKRSELLETVNMLSEHINNLHESLRMSRSQSEVCVMEQLHAGVRLFFAEIPYLVNEDMGPSRLRLRESQSGPEVAWSPYSKR</sequence>
<feature type="region of interest" description="Disordered" evidence="2">
    <location>
        <begin position="204"/>
        <end position="250"/>
    </location>
</feature>
<dbReference type="AlphaFoldDB" id="A0A2M7G3T9"/>
<feature type="domain" description="Flagellar Assembly Protein A N-terminal region" evidence="3">
    <location>
        <begin position="97"/>
        <end position="266"/>
    </location>
</feature>
<dbReference type="SUPFAM" id="SSF63848">
    <property type="entry name" value="Cell-division inhibitor MinC, C-terminal domain"/>
    <property type="match status" value="1"/>
</dbReference>
<feature type="coiled-coil region" evidence="1">
    <location>
        <begin position="460"/>
        <end position="487"/>
    </location>
</feature>
<dbReference type="InterPro" id="IPR046865">
    <property type="entry name" value="FapA_b_solenoid"/>
</dbReference>
<reference evidence="4 5" key="1">
    <citation type="submission" date="2017-09" db="EMBL/GenBank/DDBJ databases">
        <title>Depth-based differentiation of microbial function through sediment-hosted aquifers and enrichment of novel symbionts in the deep terrestrial subsurface.</title>
        <authorList>
            <person name="Probst A.J."/>
            <person name="Ladd B."/>
            <person name="Jarett J.K."/>
            <person name="Geller-Mcgrath D.E."/>
            <person name="Sieber C.M."/>
            <person name="Emerson J.B."/>
            <person name="Anantharaman K."/>
            <person name="Thomas B.C."/>
            <person name="Malmstrom R."/>
            <person name="Stieglmeier M."/>
            <person name="Klingl A."/>
            <person name="Woyke T."/>
            <person name="Ryan C.M."/>
            <person name="Banfield J.F."/>
        </authorList>
    </citation>
    <scope>NUCLEOTIDE SEQUENCE [LARGE SCALE GENOMIC DNA]</scope>
    <source>
        <strain evidence="4">CG17_big_fil_post_rev_8_21_14_2_50_48_46</strain>
    </source>
</reference>
<dbReference type="Pfam" id="PF03961">
    <property type="entry name" value="FapA"/>
    <property type="match status" value="1"/>
</dbReference>
<evidence type="ECO:0000259" key="3">
    <source>
        <dbReference type="Pfam" id="PF20250"/>
    </source>
</evidence>
<evidence type="ECO:0000313" key="5">
    <source>
        <dbReference type="Proteomes" id="UP000231019"/>
    </source>
</evidence>
<comment type="caution">
    <text evidence="4">The sequence shown here is derived from an EMBL/GenBank/DDBJ whole genome shotgun (WGS) entry which is preliminary data.</text>
</comment>
<dbReference type="PANTHER" id="PTHR38032:SF1">
    <property type="entry name" value="RNA-BINDING PROTEIN KHPB N-TERMINAL DOMAIN-CONTAINING PROTEIN"/>
    <property type="match status" value="1"/>
</dbReference>
<dbReference type="Gene3D" id="2.160.20.70">
    <property type="match status" value="1"/>
</dbReference>
<dbReference type="InterPro" id="IPR005646">
    <property type="entry name" value="FapA"/>
</dbReference>
<evidence type="ECO:0000256" key="2">
    <source>
        <dbReference type="SAM" id="MobiDB-lite"/>
    </source>
</evidence>
<accession>A0A2M7G3T9</accession>
<dbReference type="InterPro" id="IPR036145">
    <property type="entry name" value="MinC_C_sf"/>
</dbReference>
<dbReference type="EMBL" id="PFFQ01000037">
    <property type="protein sequence ID" value="PIW16540.1"/>
    <property type="molecule type" value="Genomic_DNA"/>
</dbReference>
<protein>
    <recommendedName>
        <fullName evidence="3">Flagellar Assembly Protein A N-terminal region domain-containing protein</fullName>
    </recommendedName>
</protein>
<dbReference type="InterPro" id="IPR016098">
    <property type="entry name" value="CAP/MinC_C"/>
</dbReference>
<evidence type="ECO:0000256" key="1">
    <source>
        <dbReference type="SAM" id="Coils"/>
    </source>
</evidence>
<gene>
    <name evidence="4" type="ORF">COW36_12295</name>
</gene>
<name>A0A2M7G3T9_9BACT</name>
<dbReference type="InterPro" id="IPR046866">
    <property type="entry name" value="FapA_N"/>
</dbReference>